<evidence type="ECO:0000313" key="1">
    <source>
        <dbReference type="EMBL" id="EDT37900.1"/>
    </source>
</evidence>
<dbReference type="EMBL" id="ABLK01000362">
    <property type="protein sequence ID" value="EDT37900.1"/>
    <property type="molecule type" value="Genomic_DNA"/>
</dbReference>
<sequence>MRHLVQKRLAFCQQYSIELLRELGRHPLRANRQDAGLLVDVHTETTQVELEHLLARRMRRQSVQPVQADTAERLPQLEPRIDIREHVRRFNVLLEHDGVVPRRCIPTAAQQRLNVQPGSHRPACVLHQHLRLADVTAARNQPEVQTAHHQRYRNEHHRQAMFAQPPQPFRHCLLAYKLRSPH</sequence>
<reference evidence="1 2" key="1">
    <citation type="submission" date="2008-03" db="EMBL/GenBank/DDBJ databases">
        <title>Sequencing of the draft genome and assembly of Burkholderia ambifaria MEX-5.</title>
        <authorList>
            <consortium name="US DOE Joint Genome Institute (JGI-PGF)"/>
            <person name="Copeland A."/>
            <person name="Lucas S."/>
            <person name="Lapidus A."/>
            <person name="Glavina del Rio T."/>
            <person name="Dalin E."/>
            <person name="Tice H."/>
            <person name="Bruce D."/>
            <person name="Goodwin L."/>
            <person name="Pitluck S."/>
            <person name="Larimer F."/>
            <person name="Land M.L."/>
            <person name="Hauser L."/>
            <person name="Tiedje J."/>
            <person name="Richardson P."/>
        </authorList>
    </citation>
    <scope>NUCLEOTIDE SEQUENCE [LARGE SCALE GENOMIC DNA]</scope>
    <source>
        <strain evidence="1 2">MEX-5</strain>
    </source>
</reference>
<proteinExistence type="predicted"/>
<accession>B1TEU8</accession>
<organism evidence="1 2">
    <name type="scientific">Burkholderia ambifaria MEX-5</name>
    <dbReference type="NCBI Taxonomy" id="396597"/>
    <lineage>
        <taxon>Bacteria</taxon>
        <taxon>Pseudomonadati</taxon>
        <taxon>Pseudomonadota</taxon>
        <taxon>Betaproteobacteria</taxon>
        <taxon>Burkholderiales</taxon>
        <taxon>Burkholderiaceae</taxon>
        <taxon>Burkholderia</taxon>
        <taxon>Burkholderia cepacia complex</taxon>
    </lineage>
</organism>
<dbReference type="AlphaFoldDB" id="B1TEU8"/>
<protein>
    <submittedName>
        <fullName evidence="1">Uncharacterized protein</fullName>
    </submittedName>
</protein>
<evidence type="ECO:0000313" key="2">
    <source>
        <dbReference type="Proteomes" id="UP000004814"/>
    </source>
</evidence>
<name>B1TEU8_9BURK</name>
<gene>
    <name evidence="1" type="ORF">BamMEX5DRAFT_6314</name>
</gene>
<comment type="caution">
    <text evidence="1">The sequence shown here is derived from an EMBL/GenBank/DDBJ whole genome shotgun (WGS) entry which is preliminary data.</text>
</comment>
<dbReference type="Proteomes" id="UP000004814">
    <property type="component" value="Unassembled WGS sequence"/>
</dbReference>